<reference evidence="1 2" key="1">
    <citation type="submission" date="2024-02" db="EMBL/GenBank/DDBJ databases">
        <title>A draft genome for the cacao thread blight pathogen Marasmius crinis-equi.</title>
        <authorList>
            <person name="Cohen S.P."/>
            <person name="Baruah I.K."/>
            <person name="Amoako-Attah I."/>
            <person name="Bukari Y."/>
            <person name="Meinhardt L.W."/>
            <person name="Bailey B.A."/>
        </authorList>
    </citation>
    <scope>NUCLEOTIDE SEQUENCE [LARGE SCALE GENOMIC DNA]</scope>
    <source>
        <strain evidence="1 2">GH-76</strain>
    </source>
</reference>
<keyword evidence="2" id="KW-1185">Reference proteome</keyword>
<dbReference type="SUPFAM" id="SSF52047">
    <property type="entry name" value="RNI-like"/>
    <property type="match status" value="1"/>
</dbReference>
<dbReference type="Gene3D" id="3.80.10.10">
    <property type="entry name" value="Ribonuclease Inhibitor"/>
    <property type="match status" value="1"/>
</dbReference>
<organism evidence="1 2">
    <name type="scientific">Marasmius crinis-equi</name>
    <dbReference type="NCBI Taxonomy" id="585013"/>
    <lineage>
        <taxon>Eukaryota</taxon>
        <taxon>Fungi</taxon>
        <taxon>Dikarya</taxon>
        <taxon>Basidiomycota</taxon>
        <taxon>Agaricomycotina</taxon>
        <taxon>Agaricomycetes</taxon>
        <taxon>Agaricomycetidae</taxon>
        <taxon>Agaricales</taxon>
        <taxon>Marasmiineae</taxon>
        <taxon>Marasmiaceae</taxon>
        <taxon>Marasmius</taxon>
    </lineage>
</organism>
<accession>A0ABR3FXU7</accession>
<protein>
    <recommendedName>
        <fullName evidence="3">F-box domain-containing protein</fullName>
    </recommendedName>
</protein>
<dbReference type="EMBL" id="JBAHYK010000038">
    <property type="protein sequence ID" value="KAL0580160.1"/>
    <property type="molecule type" value="Genomic_DNA"/>
</dbReference>
<comment type="caution">
    <text evidence="1">The sequence shown here is derived from an EMBL/GenBank/DDBJ whole genome shotgun (WGS) entry which is preliminary data.</text>
</comment>
<proteinExistence type="predicted"/>
<gene>
    <name evidence="1" type="ORF">V5O48_001870</name>
</gene>
<evidence type="ECO:0000313" key="2">
    <source>
        <dbReference type="Proteomes" id="UP001465976"/>
    </source>
</evidence>
<sequence>MTQELEIDLPSKLETITFAYTVSGFADMTASFSCTRTHTLTAMTYETPIPIQTLCRSDTTQYNPMPQTTEHAVTPPGGTIYTSSLLPTVDITTDDDLSLRTNHGEVIFSLSLLPAEVLEEIFEHCLSNNHRGYSLHINKWGAFSLSLHISRVCSRWRTLMTNLPKMWCTIAIDLPQIHFAFESVINIHLDRAKNHALQISFTAVADTFNKLATLSDDDEIATYIGKGAEQGVDILTRNSRRLEALTLELPARVVEYMFNRTTRSSEKYDMPLLQHLRTENDAVTALTDSVFWMCVAESCPILTSVSIDQLCWQALRVLPHPQIKSLDIGETESMDQLLDLLQQAHHLQHLCTRVSHRISRIPPIQPLVSNISLQRLELRDVTNADIATLFVSLALPTITSLTILSKDDEECSLCPILGMIKRSSLSSLTDLRLLRLSISNVTDLVEILRLTPALTRLDFKLSAGQIGIPELLHWLSHTVNDTSVVAPNMKQLRIHIDKILSVDADFTRRVSEIKDSRVSQLKHVKLWPTT</sequence>
<dbReference type="Gene3D" id="1.20.1280.50">
    <property type="match status" value="1"/>
</dbReference>
<dbReference type="InterPro" id="IPR032675">
    <property type="entry name" value="LRR_dom_sf"/>
</dbReference>
<name>A0ABR3FXU7_9AGAR</name>
<dbReference type="Proteomes" id="UP001465976">
    <property type="component" value="Unassembled WGS sequence"/>
</dbReference>
<evidence type="ECO:0000313" key="1">
    <source>
        <dbReference type="EMBL" id="KAL0580160.1"/>
    </source>
</evidence>
<evidence type="ECO:0008006" key="3">
    <source>
        <dbReference type="Google" id="ProtNLM"/>
    </source>
</evidence>